<evidence type="ECO:0000256" key="1">
    <source>
        <dbReference type="SAM" id="MobiDB-lite"/>
    </source>
</evidence>
<gene>
    <name evidence="2" type="ORF">HYN69_07510</name>
</gene>
<feature type="region of interest" description="Disordered" evidence="1">
    <location>
        <begin position="105"/>
        <end position="132"/>
    </location>
</feature>
<evidence type="ECO:0008006" key="4">
    <source>
        <dbReference type="Google" id="ProtNLM"/>
    </source>
</evidence>
<evidence type="ECO:0000313" key="2">
    <source>
        <dbReference type="EMBL" id="AWB48384.1"/>
    </source>
</evidence>
<dbReference type="OrthoDB" id="7860130at2"/>
<dbReference type="AlphaFoldDB" id="A0A2S0UKN1"/>
<dbReference type="RefSeq" id="WP_108435203.1">
    <property type="nucleotide sequence ID" value="NZ_CP028918.1"/>
</dbReference>
<name>A0A2S0UKN1_9RHOB</name>
<reference evidence="2 3" key="1">
    <citation type="submission" date="2018-04" db="EMBL/GenBank/DDBJ databases">
        <title>Genome sequencing of Gemmobacter.</title>
        <authorList>
            <person name="Yi H."/>
            <person name="Baek M.-G."/>
        </authorList>
    </citation>
    <scope>NUCLEOTIDE SEQUENCE [LARGE SCALE GENOMIC DNA]</scope>
    <source>
        <strain evidence="2 3">HYN0069</strain>
    </source>
</reference>
<organism evidence="2 3">
    <name type="scientific">Paragemmobacter aquarius</name>
    <dbReference type="NCBI Taxonomy" id="2169400"/>
    <lineage>
        <taxon>Bacteria</taxon>
        <taxon>Pseudomonadati</taxon>
        <taxon>Pseudomonadota</taxon>
        <taxon>Alphaproteobacteria</taxon>
        <taxon>Rhodobacterales</taxon>
        <taxon>Paracoccaceae</taxon>
        <taxon>Paragemmobacter</taxon>
    </lineage>
</organism>
<dbReference type="KEGG" id="geh:HYN69_07510"/>
<proteinExistence type="predicted"/>
<dbReference type="EMBL" id="CP028918">
    <property type="protein sequence ID" value="AWB48384.1"/>
    <property type="molecule type" value="Genomic_DNA"/>
</dbReference>
<feature type="compositionally biased region" description="Low complexity" evidence="1">
    <location>
        <begin position="119"/>
        <end position="132"/>
    </location>
</feature>
<evidence type="ECO:0000313" key="3">
    <source>
        <dbReference type="Proteomes" id="UP000244496"/>
    </source>
</evidence>
<protein>
    <recommendedName>
        <fullName evidence="4">Single-strand binding protein family protein</fullName>
    </recommendedName>
</protein>
<sequence length="132" mass="14856">MTYSLTFRARGEVADLLLIGGEEPRLLVDLSTEPLTDDHGPRRHTPRATFTLTDPELIRRFLHEVKPGDLAEAEGTFRQGDYIPHRTTCIDTVFTVTAFKRLSRRKETEPARSIPQTEPPAAQRLAAPALLH</sequence>
<dbReference type="Proteomes" id="UP000244496">
    <property type="component" value="Chromosome"/>
</dbReference>
<accession>A0A2S0UKN1</accession>
<keyword evidence="3" id="KW-1185">Reference proteome</keyword>